<dbReference type="Proteomes" id="UP001159363">
    <property type="component" value="Chromosome 9"/>
</dbReference>
<protein>
    <submittedName>
        <fullName evidence="1">Uncharacterized protein</fullName>
    </submittedName>
</protein>
<keyword evidence="2" id="KW-1185">Reference proteome</keyword>
<name>A0ABQ9GQY5_9NEOP</name>
<evidence type="ECO:0000313" key="2">
    <source>
        <dbReference type="Proteomes" id="UP001159363"/>
    </source>
</evidence>
<organism evidence="1 2">
    <name type="scientific">Dryococelus australis</name>
    <dbReference type="NCBI Taxonomy" id="614101"/>
    <lineage>
        <taxon>Eukaryota</taxon>
        <taxon>Metazoa</taxon>
        <taxon>Ecdysozoa</taxon>
        <taxon>Arthropoda</taxon>
        <taxon>Hexapoda</taxon>
        <taxon>Insecta</taxon>
        <taxon>Pterygota</taxon>
        <taxon>Neoptera</taxon>
        <taxon>Polyneoptera</taxon>
        <taxon>Phasmatodea</taxon>
        <taxon>Verophasmatodea</taxon>
        <taxon>Anareolatae</taxon>
        <taxon>Phasmatidae</taxon>
        <taxon>Eurycanthinae</taxon>
        <taxon>Dryococelus</taxon>
    </lineage>
</organism>
<evidence type="ECO:0000313" key="1">
    <source>
        <dbReference type="EMBL" id="KAJ8874419.1"/>
    </source>
</evidence>
<proteinExistence type="predicted"/>
<accession>A0ABQ9GQY5</accession>
<dbReference type="EMBL" id="JARBHB010000010">
    <property type="protein sequence ID" value="KAJ8874419.1"/>
    <property type="molecule type" value="Genomic_DNA"/>
</dbReference>
<comment type="caution">
    <text evidence="1">The sequence shown here is derived from an EMBL/GenBank/DDBJ whole genome shotgun (WGS) entry which is preliminary data.</text>
</comment>
<gene>
    <name evidence="1" type="ORF">PR048_025268</name>
</gene>
<reference evidence="1 2" key="1">
    <citation type="submission" date="2023-02" db="EMBL/GenBank/DDBJ databases">
        <title>LHISI_Scaffold_Assembly.</title>
        <authorList>
            <person name="Stuart O.P."/>
            <person name="Cleave R."/>
            <person name="Magrath M.J.L."/>
            <person name="Mikheyev A.S."/>
        </authorList>
    </citation>
    <scope>NUCLEOTIDE SEQUENCE [LARGE SCALE GENOMIC DNA]</scope>
    <source>
        <strain evidence="1">Daus_M_001</strain>
        <tissue evidence="1">Leg muscle</tissue>
    </source>
</reference>
<sequence length="406" mass="45918">MVSMAQFDLQGWVSSPVRVDSGTQNEVVSVLDSVLARHLLQRRIAPGDWKNEEMSLHIFCDESKLAYAACALLRKVNGGEVFHASAAETAFALLPKDRVALTAVFEVYSVYSCRLCWTAVFEICKEEIINSKILKIIVKFDEYDAVFCGWLQDGILELVPSATKNDGHYLPHRPNISEARSTGTELRKFMKEATEMVSMAQFDLQGWVSSPVRVDSGTQNEVVSVLGLLWDITTDELTCEINTIALTTCPEVCKCKLELDEAVPDCIESKFKIWVKQIQWLARHLLQRRIAPGDWKNEEMSLHIFCDENYAGLLYLKSGEKAWVVLFTCAVYHAVHLELVVSNTRRLHPSSEMISCKDDNGTHFVGLNNFLTTLNWEEIVAPSTVKRIMWKFIPPRQPGEAVGRRD</sequence>